<reference evidence="1 2" key="1">
    <citation type="journal article" date="2018" name="Science">
        <title>The opium poppy genome and morphinan production.</title>
        <authorList>
            <person name="Guo L."/>
            <person name="Winzer T."/>
            <person name="Yang X."/>
            <person name="Li Y."/>
            <person name="Ning Z."/>
            <person name="He Z."/>
            <person name="Teodor R."/>
            <person name="Lu Y."/>
            <person name="Bowser T.A."/>
            <person name="Graham I.A."/>
            <person name="Ye K."/>
        </authorList>
    </citation>
    <scope>NUCLEOTIDE SEQUENCE [LARGE SCALE GENOMIC DNA]</scope>
    <source>
        <strain evidence="2">cv. HN1</strain>
        <tissue evidence="1">Leaves</tissue>
    </source>
</reference>
<dbReference type="Gramene" id="RZC51143">
    <property type="protein sequence ID" value="RZC51143"/>
    <property type="gene ID" value="C5167_019570"/>
</dbReference>
<sequence length="32" mass="3537">MRFNFSKLIGDFVIKIDVKGHAEVAVDAVCIT</sequence>
<dbReference type="EMBL" id="CM010716">
    <property type="protein sequence ID" value="RZC51143.1"/>
    <property type="molecule type" value="Genomic_DNA"/>
</dbReference>
<dbReference type="AlphaFoldDB" id="A0A4Y7IQJ4"/>
<protein>
    <submittedName>
        <fullName evidence="1">Uncharacterized protein</fullName>
    </submittedName>
</protein>
<evidence type="ECO:0000313" key="1">
    <source>
        <dbReference type="EMBL" id="RZC51143.1"/>
    </source>
</evidence>
<keyword evidence="2" id="KW-1185">Reference proteome</keyword>
<evidence type="ECO:0000313" key="2">
    <source>
        <dbReference type="Proteomes" id="UP000316621"/>
    </source>
</evidence>
<organism evidence="1 2">
    <name type="scientific">Papaver somniferum</name>
    <name type="common">Opium poppy</name>
    <dbReference type="NCBI Taxonomy" id="3469"/>
    <lineage>
        <taxon>Eukaryota</taxon>
        <taxon>Viridiplantae</taxon>
        <taxon>Streptophyta</taxon>
        <taxon>Embryophyta</taxon>
        <taxon>Tracheophyta</taxon>
        <taxon>Spermatophyta</taxon>
        <taxon>Magnoliopsida</taxon>
        <taxon>Ranunculales</taxon>
        <taxon>Papaveraceae</taxon>
        <taxon>Papaveroideae</taxon>
        <taxon>Papaver</taxon>
    </lineage>
</organism>
<dbReference type="Proteomes" id="UP000316621">
    <property type="component" value="Chromosome 2"/>
</dbReference>
<gene>
    <name evidence="1" type="ORF">C5167_019570</name>
</gene>
<accession>A0A4Y7IQJ4</accession>
<proteinExistence type="predicted"/>
<name>A0A4Y7IQJ4_PAPSO</name>